<feature type="domain" description="C3H1-type" evidence="6">
    <location>
        <begin position="550"/>
        <end position="578"/>
    </location>
</feature>
<reference evidence="7" key="1">
    <citation type="submission" date="2020-11" db="EMBL/GenBank/DDBJ databases">
        <authorList>
            <person name="Tran Van P."/>
        </authorList>
    </citation>
    <scope>NUCLEOTIDE SEQUENCE</scope>
</reference>
<name>A0A7R9M8P4_9ACAR</name>
<organism evidence="7">
    <name type="scientific">Oppiella nova</name>
    <dbReference type="NCBI Taxonomy" id="334625"/>
    <lineage>
        <taxon>Eukaryota</taxon>
        <taxon>Metazoa</taxon>
        <taxon>Ecdysozoa</taxon>
        <taxon>Arthropoda</taxon>
        <taxon>Chelicerata</taxon>
        <taxon>Arachnida</taxon>
        <taxon>Acari</taxon>
        <taxon>Acariformes</taxon>
        <taxon>Sarcoptiformes</taxon>
        <taxon>Oribatida</taxon>
        <taxon>Brachypylina</taxon>
        <taxon>Oppioidea</taxon>
        <taxon>Oppiidae</taxon>
        <taxon>Oppiella</taxon>
    </lineage>
</organism>
<dbReference type="EMBL" id="OC924684">
    <property type="protein sequence ID" value="CAD7655673.1"/>
    <property type="molecule type" value="Genomic_DNA"/>
</dbReference>
<evidence type="ECO:0000259" key="5">
    <source>
        <dbReference type="PROSITE" id="PS50102"/>
    </source>
</evidence>
<feature type="region of interest" description="Disordered" evidence="4">
    <location>
        <begin position="388"/>
        <end position="438"/>
    </location>
</feature>
<feature type="region of interest" description="Disordered" evidence="4">
    <location>
        <begin position="285"/>
        <end position="313"/>
    </location>
</feature>
<dbReference type="PROSITE" id="PS50102">
    <property type="entry name" value="RRM"/>
    <property type="match status" value="1"/>
</dbReference>
<evidence type="ECO:0000313" key="8">
    <source>
        <dbReference type="Proteomes" id="UP000728032"/>
    </source>
</evidence>
<dbReference type="Gene3D" id="1.25.40.10">
    <property type="entry name" value="Tetratricopeptide repeat domain"/>
    <property type="match status" value="1"/>
</dbReference>
<sequence>MANLLEAITDPKTTSTGDVVDKQSMDELIANGLYAKAIRGLSHRINTEYKTIGAQNGGESVDRLHRYLLLRSYCYYKSRVGNESLELAIDDAMEAIGVADNRFQSYLMGALILFEWNRLEDCLEMLEKCLRLNPYMSRVLNPRIVYLKYKILTEIMGFPEEVSLRTAIQYRYLNECVARMRMNDLSADSIDNDFNILRLIDDSEEADNQLVLNIKNSMTHCLDSSTASPSLVDSFGDNLSTDDNNHSTNHSIDPFLWPALSMTTGPTINHYGAGDHHPALRQQQSIGGHTSTPFPTGALNRTVHSMPAGDHQSVDRESIIADNVSESGQSSLDLEFKELLVNTAPVEQPWIRVKSKWRSIQHWVDESAGSTTGAGKLCSFDDRISHSQTAAAPVANSSPVKSRQKLERRESTSSVSSSHTVQSSATAPVAGKPSHETKGYVSGPVTNLLKLRGVYVGHLKTNCPQKALLDVFKRYGSVVDFYQPSGECYAFVHYKIAESATQLVHDWNGREWAEACMPGRKVIARFTASQDQMSKYNAMSYGEYKKRCVEEPHRECDRWRSGKRCPYDRQCPYRHVLANRSVDTLPDKRKSKWKV</sequence>
<dbReference type="InterPro" id="IPR000504">
    <property type="entry name" value="RRM_dom"/>
</dbReference>
<keyword evidence="1 2" id="KW-0694">RNA-binding</keyword>
<dbReference type="GO" id="GO:0008270">
    <property type="term" value="F:zinc ion binding"/>
    <property type="evidence" value="ECO:0007669"/>
    <property type="project" value="UniProtKB-KW"/>
</dbReference>
<dbReference type="EMBL" id="CAJPVJ010009859">
    <property type="protein sequence ID" value="CAG2172860.1"/>
    <property type="molecule type" value="Genomic_DNA"/>
</dbReference>
<feature type="compositionally biased region" description="Polar residues" evidence="4">
    <location>
        <begin position="285"/>
        <end position="294"/>
    </location>
</feature>
<keyword evidence="3" id="KW-0479">Metal-binding</keyword>
<keyword evidence="3" id="KW-0862">Zinc</keyword>
<feature type="zinc finger region" description="C3H1-type" evidence="3">
    <location>
        <begin position="550"/>
        <end position="578"/>
    </location>
</feature>
<dbReference type="GO" id="GO:0003723">
    <property type="term" value="F:RNA binding"/>
    <property type="evidence" value="ECO:0007669"/>
    <property type="project" value="UniProtKB-UniRule"/>
</dbReference>
<evidence type="ECO:0000256" key="3">
    <source>
        <dbReference type="PROSITE-ProRule" id="PRU00723"/>
    </source>
</evidence>
<evidence type="ECO:0000256" key="4">
    <source>
        <dbReference type="SAM" id="MobiDB-lite"/>
    </source>
</evidence>
<dbReference type="PROSITE" id="PS50103">
    <property type="entry name" value="ZF_C3H1"/>
    <property type="match status" value="1"/>
</dbReference>
<gene>
    <name evidence="7" type="ORF">ONB1V03_LOCUS12316</name>
</gene>
<dbReference type="Gene3D" id="3.30.70.330">
    <property type="match status" value="1"/>
</dbReference>
<dbReference type="InterPro" id="IPR000571">
    <property type="entry name" value="Znf_CCCH"/>
</dbReference>
<keyword evidence="3" id="KW-0863">Zinc-finger</keyword>
<feature type="domain" description="RRM" evidence="5">
    <location>
        <begin position="452"/>
        <end position="529"/>
    </location>
</feature>
<dbReference type="Proteomes" id="UP000728032">
    <property type="component" value="Unassembled WGS sequence"/>
</dbReference>
<feature type="compositionally biased region" description="Polar residues" evidence="4">
    <location>
        <begin position="388"/>
        <end position="401"/>
    </location>
</feature>
<evidence type="ECO:0000256" key="1">
    <source>
        <dbReference type="ARBA" id="ARBA00022884"/>
    </source>
</evidence>
<dbReference type="Pfam" id="PF00076">
    <property type="entry name" value="RRM_1"/>
    <property type="match status" value="1"/>
</dbReference>
<feature type="compositionally biased region" description="Low complexity" evidence="4">
    <location>
        <begin position="412"/>
        <end position="424"/>
    </location>
</feature>
<dbReference type="OrthoDB" id="10587970at2759"/>
<dbReference type="InterPro" id="IPR035979">
    <property type="entry name" value="RBD_domain_sf"/>
</dbReference>
<protein>
    <submittedName>
        <fullName evidence="7">Uncharacterized protein</fullName>
    </submittedName>
</protein>
<evidence type="ECO:0000259" key="6">
    <source>
        <dbReference type="PROSITE" id="PS50103"/>
    </source>
</evidence>
<keyword evidence="8" id="KW-1185">Reference proteome</keyword>
<dbReference type="InterPro" id="IPR012677">
    <property type="entry name" value="Nucleotide-bd_a/b_plait_sf"/>
</dbReference>
<dbReference type="AlphaFoldDB" id="A0A7R9M8P4"/>
<dbReference type="SUPFAM" id="SSF48452">
    <property type="entry name" value="TPR-like"/>
    <property type="match status" value="1"/>
</dbReference>
<proteinExistence type="predicted"/>
<dbReference type="InterPro" id="IPR011990">
    <property type="entry name" value="TPR-like_helical_dom_sf"/>
</dbReference>
<accession>A0A7R9M8P4</accession>
<evidence type="ECO:0000256" key="2">
    <source>
        <dbReference type="PROSITE-ProRule" id="PRU00176"/>
    </source>
</evidence>
<evidence type="ECO:0000313" key="7">
    <source>
        <dbReference type="EMBL" id="CAD7655673.1"/>
    </source>
</evidence>
<dbReference type="SUPFAM" id="SSF54928">
    <property type="entry name" value="RNA-binding domain, RBD"/>
    <property type="match status" value="1"/>
</dbReference>